<accession>A0ABS8Q3P7</accession>
<proteinExistence type="predicted"/>
<sequence length="478" mass="52229">MEAPASAAVLRQIVRQQWLILLRERRLRILGVLVLAITAIALVAAAIDARRAQQARAHDAHVEAEVWEAQGAANPHGAAHFGRYVYKPVQALSALDPGLQAHLGGTLKLEGHVQNTSRFKGTDGGAALSRFGGFSPAFAMQVLVPLLIVFAAFGAFSGERARNLMWQEIGAGASPWQLLCGRFLAFAGALLGVLVLAGMLAALLGMPAWSAHYFGALGLMLCAYALYWLAVLGIVLAITALTASARAALLAGLGFWVLSAMLAPMLAPMLAERRYPTPTATQFHARVVDEIMKGPDGHNPRDARFAAFQEATLKQYKVSRIEDLPINYSGLLFEYGEKTTADIYNRHFDRLYADYDAQAAYSLMASVVSPLMALRPLSSALAQSDLPAHRHFLAQAERYRYELVQTLNRDIKFNRKPEMREYAADVAAVTRGVRFEPRPLTLAEVLPRTAAPFAWLLAWLAAALALMRFAAWRLEGRA</sequence>
<dbReference type="Proteomes" id="UP001179361">
    <property type="component" value="Unassembled WGS sequence"/>
</dbReference>
<feature type="transmembrane region" description="Helical" evidence="1">
    <location>
        <begin position="453"/>
        <end position="472"/>
    </location>
</feature>
<comment type="caution">
    <text evidence="2">The sequence shown here is derived from an EMBL/GenBank/DDBJ whole genome shotgun (WGS) entry which is preliminary data.</text>
</comment>
<dbReference type="Pfam" id="PF12040">
    <property type="entry name" value="DUF3526"/>
    <property type="match status" value="1"/>
</dbReference>
<dbReference type="RefSeq" id="WP_231057687.1">
    <property type="nucleotide sequence ID" value="NZ_JAJNOC010000002.1"/>
</dbReference>
<keyword evidence="1" id="KW-0472">Membrane</keyword>
<gene>
    <name evidence="2" type="ORF">LQ564_08580</name>
</gene>
<feature type="transmembrane region" description="Helical" evidence="1">
    <location>
        <begin position="137"/>
        <end position="156"/>
    </location>
</feature>
<evidence type="ECO:0000256" key="1">
    <source>
        <dbReference type="SAM" id="Phobius"/>
    </source>
</evidence>
<evidence type="ECO:0000313" key="2">
    <source>
        <dbReference type="EMBL" id="MCD2516368.1"/>
    </source>
</evidence>
<feature type="transmembrane region" description="Helical" evidence="1">
    <location>
        <begin position="27"/>
        <end position="47"/>
    </location>
</feature>
<keyword evidence="1" id="KW-1133">Transmembrane helix</keyword>
<organism evidence="2 3">
    <name type="scientific">Massilia phyllostachyos</name>
    <dbReference type="NCBI Taxonomy" id="2898585"/>
    <lineage>
        <taxon>Bacteria</taxon>
        <taxon>Pseudomonadati</taxon>
        <taxon>Pseudomonadota</taxon>
        <taxon>Betaproteobacteria</taxon>
        <taxon>Burkholderiales</taxon>
        <taxon>Oxalobacteraceae</taxon>
        <taxon>Telluria group</taxon>
        <taxon>Massilia</taxon>
    </lineage>
</organism>
<dbReference type="EMBL" id="JAJNOC010000002">
    <property type="protein sequence ID" value="MCD2516368.1"/>
    <property type="molecule type" value="Genomic_DNA"/>
</dbReference>
<feature type="transmembrane region" description="Helical" evidence="1">
    <location>
        <begin position="216"/>
        <end position="241"/>
    </location>
</feature>
<feature type="transmembrane region" description="Helical" evidence="1">
    <location>
        <begin position="247"/>
        <end position="267"/>
    </location>
</feature>
<dbReference type="PANTHER" id="PTHR43471:SF1">
    <property type="entry name" value="ABC TRANSPORTER PERMEASE PROTEIN NOSY-RELATED"/>
    <property type="match status" value="1"/>
</dbReference>
<evidence type="ECO:0000313" key="3">
    <source>
        <dbReference type="Proteomes" id="UP001179361"/>
    </source>
</evidence>
<name>A0ABS8Q3P7_9BURK</name>
<protein>
    <submittedName>
        <fullName evidence="2">DUF3526 domain-containing protein</fullName>
    </submittedName>
</protein>
<keyword evidence="3" id="KW-1185">Reference proteome</keyword>
<feature type="transmembrane region" description="Helical" evidence="1">
    <location>
        <begin position="183"/>
        <end position="204"/>
    </location>
</feature>
<dbReference type="InterPro" id="IPR021913">
    <property type="entry name" value="DUF3526"/>
</dbReference>
<keyword evidence="1" id="KW-0812">Transmembrane</keyword>
<dbReference type="PANTHER" id="PTHR43471">
    <property type="entry name" value="ABC TRANSPORTER PERMEASE"/>
    <property type="match status" value="1"/>
</dbReference>
<reference evidence="2" key="1">
    <citation type="submission" date="2021-11" db="EMBL/GenBank/DDBJ databases">
        <title>The complete genome of Massilia sp sp. G4R7.</title>
        <authorList>
            <person name="Liu L."/>
            <person name="Yue J."/>
            <person name="Yuan J."/>
            <person name="Yang F."/>
            <person name="Li L."/>
        </authorList>
    </citation>
    <scope>NUCLEOTIDE SEQUENCE</scope>
    <source>
        <strain evidence="2">G4R7</strain>
    </source>
</reference>